<evidence type="ECO:0000259" key="5">
    <source>
        <dbReference type="PROSITE" id="PS51471"/>
    </source>
</evidence>
<gene>
    <name evidence="6" type="ORF">CSSPJE1EN1_LOCUS19811</name>
</gene>
<comment type="similarity">
    <text evidence="1 4">Belongs to the iron/ascorbate-dependent oxidoreductase family.</text>
</comment>
<dbReference type="InterPro" id="IPR027443">
    <property type="entry name" value="IPNS-like_sf"/>
</dbReference>
<evidence type="ECO:0000313" key="7">
    <source>
        <dbReference type="Proteomes" id="UP001497444"/>
    </source>
</evidence>
<dbReference type="Proteomes" id="UP001497444">
    <property type="component" value="Chromosome 6"/>
</dbReference>
<organism evidence="6 7">
    <name type="scientific">Sphagnum jensenii</name>
    <dbReference type="NCBI Taxonomy" id="128206"/>
    <lineage>
        <taxon>Eukaryota</taxon>
        <taxon>Viridiplantae</taxon>
        <taxon>Streptophyta</taxon>
        <taxon>Embryophyta</taxon>
        <taxon>Bryophyta</taxon>
        <taxon>Sphagnophytina</taxon>
        <taxon>Sphagnopsida</taxon>
        <taxon>Sphagnales</taxon>
        <taxon>Sphagnaceae</taxon>
        <taxon>Sphagnum</taxon>
    </lineage>
</organism>
<keyword evidence="7" id="KW-1185">Reference proteome</keyword>
<dbReference type="InterPro" id="IPR026992">
    <property type="entry name" value="DIOX_N"/>
</dbReference>
<evidence type="ECO:0000256" key="4">
    <source>
        <dbReference type="RuleBase" id="RU003682"/>
    </source>
</evidence>
<dbReference type="Pfam" id="PF14226">
    <property type="entry name" value="DIOX_N"/>
    <property type="match status" value="1"/>
</dbReference>
<keyword evidence="2 4" id="KW-0479">Metal-binding</keyword>
<dbReference type="EMBL" id="OZ020101">
    <property type="protein sequence ID" value="CAK9274333.1"/>
    <property type="molecule type" value="Genomic_DNA"/>
</dbReference>
<evidence type="ECO:0000313" key="6">
    <source>
        <dbReference type="EMBL" id="CAK9274333.1"/>
    </source>
</evidence>
<dbReference type="InterPro" id="IPR044861">
    <property type="entry name" value="IPNS-like_FE2OG_OXY"/>
</dbReference>
<evidence type="ECO:0000256" key="3">
    <source>
        <dbReference type="ARBA" id="ARBA00023004"/>
    </source>
</evidence>
<evidence type="ECO:0000256" key="1">
    <source>
        <dbReference type="ARBA" id="ARBA00008056"/>
    </source>
</evidence>
<dbReference type="Gene3D" id="2.60.120.330">
    <property type="entry name" value="B-lactam Antibiotic, Isopenicillin N Synthase, Chain"/>
    <property type="match status" value="1"/>
</dbReference>
<accession>A0ABP0X920</accession>
<dbReference type="Pfam" id="PF03171">
    <property type="entry name" value="2OG-FeII_Oxy"/>
    <property type="match status" value="1"/>
</dbReference>
<keyword evidence="3 4" id="KW-0408">Iron</keyword>
<name>A0ABP0X920_9BRYO</name>
<feature type="domain" description="Fe2OG dioxygenase" evidence="5">
    <location>
        <begin position="198"/>
        <end position="297"/>
    </location>
</feature>
<protein>
    <recommendedName>
        <fullName evidence="5">Fe2OG dioxygenase domain-containing protein</fullName>
    </recommendedName>
</protein>
<sequence>MASSISVKDISEMGAVKVPSEFILNATELATIVPHNYFSDEQVPVIDLAGLDDNSQGEPTMAAIANACENWGFFQVLNHNILLSLMESAQSVAREFFDLPLEEKQKLALEHNTTPTNGYGRQFRKPKQQHVNSFTNEILNLHFPASCNWIFFSGFELCDRDTMEKYADGVLKLMHQMLEIFSTLLGLWKYLEERFGNPIINTRTNFYPPCPQPHLVLGLAAHSDPNSMTLLFQDDTGGLQVKKGNHWVGVAPLPNALIINVGDEIQVLSNGRFQSVEHRVVTNTSAAHLSLATFFHPNMDAILGPAAELVDASRPACYPFMKYGDYHAAFHAKG</sequence>
<dbReference type="SUPFAM" id="SSF51197">
    <property type="entry name" value="Clavaminate synthase-like"/>
    <property type="match status" value="1"/>
</dbReference>
<dbReference type="InterPro" id="IPR050295">
    <property type="entry name" value="Plant_2OG-oxidoreductases"/>
</dbReference>
<proteinExistence type="inferred from homology"/>
<dbReference type="PANTHER" id="PTHR47991">
    <property type="entry name" value="OXOGLUTARATE/IRON-DEPENDENT DIOXYGENASE"/>
    <property type="match status" value="1"/>
</dbReference>
<keyword evidence="4" id="KW-0560">Oxidoreductase</keyword>
<evidence type="ECO:0000256" key="2">
    <source>
        <dbReference type="ARBA" id="ARBA00022723"/>
    </source>
</evidence>
<dbReference type="PROSITE" id="PS51471">
    <property type="entry name" value="FE2OG_OXY"/>
    <property type="match status" value="1"/>
</dbReference>
<reference evidence="6" key="1">
    <citation type="submission" date="2024-02" db="EMBL/GenBank/DDBJ databases">
        <authorList>
            <consortium name="ELIXIR-Norway"/>
            <consortium name="Elixir Norway"/>
        </authorList>
    </citation>
    <scope>NUCLEOTIDE SEQUENCE</scope>
</reference>
<dbReference type="InterPro" id="IPR005123">
    <property type="entry name" value="Oxoglu/Fe-dep_dioxygenase_dom"/>
</dbReference>